<accession>A0A8H6YG25</accession>
<keyword evidence="6" id="KW-1133">Transmembrane helix</keyword>
<reference evidence="8" key="1">
    <citation type="submission" date="2020-05" db="EMBL/GenBank/DDBJ databases">
        <title>Mycena genomes resolve the evolution of fungal bioluminescence.</title>
        <authorList>
            <person name="Tsai I.J."/>
        </authorList>
    </citation>
    <scope>NUCLEOTIDE SEQUENCE</scope>
    <source>
        <strain evidence="8">160909Yilan</strain>
    </source>
</reference>
<feature type="domain" description="UBC core" evidence="7">
    <location>
        <begin position="3"/>
        <end position="221"/>
    </location>
</feature>
<evidence type="ECO:0000313" key="9">
    <source>
        <dbReference type="Proteomes" id="UP000623467"/>
    </source>
</evidence>
<dbReference type="SUPFAM" id="SSF54495">
    <property type="entry name" value="UBC-like"/>
    <property type="match status" value="2"/>
</dbReference>
<dbReference type="InterPro" id="IPR023313">
    <property type="entry name" value="UBQ-conjugating_AS"/>
</dbReference>
<feature type="compositionally biased region" description="Basic residues" evidence="5">
    <location>
        <begin position="329"/>
        <end position="338"/>
    </location>
</feature>
<evidence type="ECO:0000313" key="8">
    <source>
        <dbReference type="EMBL" id="KAF7357335.1"/>
    </source>
</evidence>
<dbReference type="PANTHER" id="PTHR24067">
    <property type="entry name" value="UBIQUITIN-CONJUGATING ENZYME E2"/>
    <property type="match status" value="1"/>
</dbReference>
<dbReference type="InterPro" id="IPR016135">
    <property type="entry name" value="UBQ-conjugating_enzyme/RWD"/>
</dbReference>
<organism evidence="8 9">
    <name type="scientific">Mycena sanguinolenta</name>
    <dbReference type="NCBI Taxonomy" id="230812"/>
    <lineage>
        <taxon>Eukaryota</taxon>
        <taxon>Fungi</taxon>
        <taxon>Dikarya</taxon>
        <taxon>Basidiomycota</taxon>
        <taxon>Agaricomycotina</taxon>
        <taxon>Agaricomycetes</taxon>
        <taxon>Agaricomycetidae</taxon>
        <taxon>Agaricales</taxon>
        <taxon>Marasmiineae</taxon>
        <taxon>Mycenaceae</taxon>
        <taxon>Mycena</taxon>
    </lineage>
</organism>
<dbReference type="InterPro" id="IPR000608">
    <property type="entry name" value="UBC"/>
</dbReference>
<keyword evidence="4" id="KW-0067">ATP-binding</keyword>
<name>A0A8H6YG25_9AGAR</name>
<sequence length="375" mass="41408">MDARLRRVNKEIADCKNDKTSGIRIELVDSSPFHLKGSFPGPEDTPYQGGLFEVVFVLIFLFTTSCERSTPLASRRYAPSPPTCARPLCQLAPHLLEYDGRHTTQDIVIPDSYPFAPVKMKFITKVYHPNVSSASGAICLDILKDACPSSAAPSRTTPQDAEVAKHYTTSKRSFEETATYWTRTYAMPHNAGGVDSVKVAAAAGTTERDEIAIAGLERAHVERFEALGFSSAKVVGGAFVLFCVHIFLMSLLPLSFCFPARCARSRCSPSPRPPSHRITSPHALTAPTRTPTPAPVSHARVIPLSLIAPVCVTPVVVARTDRRPPPPKLPRRQRRADKRRPDRRGAVEVASRLYPLSSMFWYVPFFLPFLECTSF</sequence>
<evidence type="ECO:0000256" key="3">
    <source>
        <dbReference type="PROSITE-ProRule" id="PRU10133"/>
    </source>
</evidence>
<dbReference type="OrthoDB" id="9993688at2759"/>
<keyword evidence="6" id="KW-0812">Transmembrane</keyword>
<comment type="caution">
    <text evidence="8">The sequence shown here is derived from an EMBL/GenBank/DDBJ whole genome shotgun (WGS) entry which is preliminary data.</text>
</comment>
<dbReference type="InterPro" id="IPR050113">
    <property type="entry name" value="Ub_conjugating_enzyme"/>
</dbReference>
<evidence type="ECO:0000256" key="1">
    <source>
        <dbReference type="ARBA" id="ARBA00022679"/>
    </source>
</evidence>
<keyword evidence="2 4" id="KW-0833">Ubl conjugation pathway</keyword>
<dbReference type="Proteomes" id="UP000623467">
    <property type="component" value="Unassembled WGS sequence"/>
</dbReference>
<dbReference type="EMBL" id="JACAZH010000010">
    <property type="protein sequence ID" value="KAF7357335.1"/>
    <property type="molecule type" value="Genomic_DNA"/>
</dbReference>
<dbReference type="SMART" id="SM00212">
    <property type="entry name" value="UBCc"/>
    <property type="match status" value="1"/>
</dbReference>
<dbReference type="AlphaFoldDB" id="A0A8H6YG25"/>
<dbReference type="PROSITE" id="PS50127">
    <property type="entry name" value="UBC_2"/>
    <property type="match status" value="1"/>
</dbReference>
<evidence type="ECO:0000259" key="7">
    <source>
        <dbReference type="PROSITE" id="PS50127"/>
    </source>
</evidence>
<feature type="transmembrane region" description="Helical" evidence="6">
    <location>
        <begin position="234"/>
        <end position="256"/>
    </location>
</feature>
<keyword evidence="1" id="KW-0808">Transferase</keyword>
<dbReference type="Gene3D" id="3.10.110.10">
    <property type="entry name" value="Ubiquitin Conjugating Enzyme"/>
    <property type="match status" value="2"/>
</dbReference>
<evidence type="ECO:0000256" key="2">
    <source>
        <dbReference type="ARBA" id="ARBA00022786"/>
    </source>
</evidence>
<comment type="similarity">
    <text evidence="4">Belongs to the ubiquitin-conjugating enzyme family.</text>
</comment>
<dbReference type="GO" id="GO:0005524">
    <property type="term" value="F:ATP binding"/>
    <property type="evidence" value="ECO:0007669"/>
    <property type="project" value="UniProtKB-UniRule"/>
</dbReference>
<evidence type="ECO:0000256" key="6">
    <source>
        <dbReference type="SAM" id="Phobius"/>
    </source>
</evidence>
<keyword evidence="9" id="KW-1185">Reference proteome</keyword>
<evidence type="ECO:0000256" key="5">
    <source>
        <dbReference type="SAM" id="MobiDB-lite"/>
    </source>
</evidence>
<gene>
    <name evidence="8" type="ORF">MSAN_01329300</name>
</gene>
<dbReference type="PROSITE" id="PS00183">
    <property type="entry name" value="UBC_1"/>
    <property type="match status" value="1"/>
</dbReference>
<feature type="active site" description="Glycyl thioester intermediate" evidence="3">
    <location>
        <position position="139"/>
    </location>
</feature>
<feature type="region of interest" description="Disordered" evidence="5">
    <location>
        <begin position="321"/>
        <end position="344"/>
    </location>
</feature>
<feature type="region of interest" description="Disordered" evidence="5">
    <location>
        <begin position="266"/>
        <end position="294"/>
    </location>
</feature>
<evidence type="ECO:0000256" key="4">
    <source>
        <dbReference type="RuleBase" id="RU362109"/>
    </source>
</evidence>
<protein>
    <submittedName>
        <fullName evidence="8">Ubiquitin-conjugating enzyme E2-24 kDa</fullName>
    </submittedName>
</protein>
<proteinExistence type="inferred from homology"/>
<dbReference type="Pfam" id="PF00179">
    <property type="entry name" value="UQ_con"/>
    <property type="match status" value="1"/>
</dbReference>
<keyword evidence="6" id="KW-0472">Membrane</keyword>
<dbReference type="GO" id="GO:0016740">
    <property type="term" value="F:transferase activity"/>
    <property type="evidence" value="ECO:0007669"/>
    <property type="project" value="UniProtKB-KW"/>
</dbReference>
<keyword evidence="4" id="KW-0547">Nucleotide-binding</keyword>